<keyword evidence="2" id="KW-1133">Transmembrane helix</keyword>
<dbReference type="CDD" id="cd11614">
    <property type="entry name" value="SAF_CpaB_FlgA_like"/>
    <property type="match status" value="1"/>
</dbReference>
<accession>A0A0S7BBI1</accession>
<evidence type="ECO:0000256" key="1">
    <source>
        <dbReference type="SAM" id="MobiDB-lite"/>
    </source>
</evidence>
<dbReference type="OrthoDB" id="154466at2"/>
<dbReference type="InterPro" id="IPR013974">
    <property type="entry name" value="SAF"/>
</dbReference>
<evidence type="ECO:0000313" key="4">
    <source>
        <dbReference type="EMBL" id="GAP14990.1"/>
    </source>
</evidence>
<keyword evidence="5" id="KW-1185">Reference proteome</keyword>
<evidence type="ECO:0000256" key="2">
    <source>
        <dbReference type="SAM" id="Phobius"/>
    </source>
</evidence>
<dbReference type="RefSeq" id="WP_075074200.1">
    <property type="nucleotide sequence ID" value="NZ_DF967972.1"/>
</dbReference>
<dbReference type="SMART" id="SM00858">
    <property type="entry name" value="SAF"/>
    <property type="match status" value="1"/>
</dbReference>
<feature type="transmembrane region" description="Helical" evidence="2">
    <location>
        <begin position="12"/>
        <end position="30"/>
    </location>
</feature>
<dbReference type="Gene3D" id="3.90.1210.10">
    <property type="entry name" value="Antifreeze-like/N-acetylneuraminic acid synthase C-terminal domain"/>
    <property type="match status" value="1"/>
</dbReference>
<dbReference type="EMBL" id="DF967972">
    <property type="protein sequence ID" value="GAP14990.1"/>
    <property type="molecule type" value="Genomic_DNA"/>
</dbReference>
<dbReference type="STRING" id="360412.LARV_02770"/>
<dbReference type="AlphaFoldDB" id="A0A0S7BBI1"/>
<keyword evidence="2" id="KW-0812">Transmembrane</keyword>
<feature type="compositionally biased region" description="Polar residues" evidence="1">
    <location>
        <begin position="262"/>
        <end position="282"/>
    </location>
</feature>
<name>A0A0S7BBI1_9CHLR</name>
<organism evidence="4">
    <name type="scientific">Longilinea arvoryzae</name>
    <dbReference type="NCBI Taxonomy" id="360412"/>
    <lineage>
        <taxon>Bacteria</taxon>
        <taxon>Bacillati</taxon>
        <taxon>Chloroflexota</taxon>
        <taxon>Anaerolineae</taxon>
        <taxon>Anaerolineales</taxon>
        <taxon>Anaerolineaceae</taxon>
        <taxon>Longilinea</taxon>
    </lineage>
</organism>
<keyword evidence="2" id="KW-0472">Membrane</keyword>
<protein>
    <submittedName>
        <fullName evidence="4">Flp pilus assembly protein CpaB</fullName>
    </submittedName>
</protein>
<sequence length="360" mass="38209">MAASGRKTGRTIILLAILLIVIFAGVFLFLRLQNQTSTPPADQAQPTVSTETVGIVISAQSISRGSVITSDKVTTIDYPKEKIVEGTTFFNNVEEVVGKRAKYDLDPQVPLTASLVMDTAGSIPSFQIPAGMAAIPIPVTKLTAVSFAPQAGDHVMVVACLNIVDIDQEFQSILPNKSAAVTSPGFVEGQLPQLAMGLETGDSSTQGRVELDENLNEPLYVQPSEAQRPRIVCQTVLQDAIVLKLGDFTTEGEEAVQATAAPDTSSSQEDVQATPTPTAPDNLTLIVSPQDVVLLNYLIEANVKMTVALRSAGDAQAINTDAVTLQFVLDQKNIPLPVKLPYGVEPSTDSLAPTSEETPQ</sequence>
<evidence type="ECO:0000313" key="5">
    <source>
        <dbReference type="Proteomes" id="UP000055060"/>
    </source>
</evidence>
<feature type="region of interest" description="Disordered" evidence="1">
    <location>
        <begin position="254"/>
        <end position="282"/>
    </location>
</feature>
<dbReference type="Pfam" id="PF08666">
    <property type="entry name" value="SAF"/>
    <property type="match status" value="1"/>
</dbReference>
<feature type="domain" description="SAF" evidence="3">
    <location>
        <begin position="53"/>
        <end position="117"/>
    </location>
</feature>
<reference evidence="4" key="1">
    <citation type="submission" date="2015-07" db="EMBL/GenBank/DDBJ databases">
        <title>Draft Genome Sequences of Anaerolinea thermolimosa IMO-1, Bellilinea caldifistulae GOMI-1, Leptolinea tardivitalis YMTK-2, Levilinea saccharolytica KIBI-1,Longilinea arvoryzae KOME-1, Previously Described as Members of the Anaerolineaceae (Chloroflexi).</title>
        <authorList>
            <person name="Sekiguchi Y."/>
            <person name="Ohashi A."/>
            <person name="Matsuura N."/>
            <person name="Tourlousse M.D."/>
        </authorList>
    </citation>
    <scope>NUCLEOTIDE SEQUENCE [LARGE SCALE GENOMIC DNA]</scope>
    <source>
        <strain evidence="4">KOME-1</strain>
    </source>
</reference>
<proteinExistence type="predicted"/>
<gene>
    <name evidence="4" type="ORF">LARV_02770</name>
</gene>
<dbReference type="Proteomes" id="UP000055060">
    <property type="component" value="Unassembled WGS sequence"/>
</dbReference>
<evidence type="ECO:0000259" key="3">
    <source>
        <dbReference type="SMART" id="SM00858"/>
    </source>
</evidence>